<evidence type="ECO:0000313" key="3">
    <source>
        <dbReference type="Proteomes" id="UP000621307"/>
    </source>
</evidence>
<comment type="caution">
    <text evidence="2">The sequence shown here is derived from an EMBL/GenBank/DDBJ whole genome shotgun (WGS) entry which is preliminary data.</text>
</comment>
<evidence type="ECO:0000313" key="2">
    <source>
        <dbReference type="EMBL" id="MBD2251006.1"/>
    </source>
</evidence>
<reference evidence="2 3" key="1">
    <citation type="journal article" date="2020" name="ISME J.">
        <title>Comparative genomics reveals insights into cyanobacterial evolution and habitat adaptation.</title>
        <authorList>
            <person name="Chen M.Y."/>
            <person name="Teng W.K."/>
            <person name="Zhao L."/>
            <person name="Hu C.X."/>
            <person name="Zhou Y.K."/>
            <person name="Han B.P."/>
            <person name="Song L.R."/>
            <person name="Shu W.S."/>
        </authorList>
    </citation>
    <scope>NUCLEOTIDE SEQUENCE [LARGE SCALE GENOMIC DNA]</scope>
    <source>
        <strain evidence="2 3">FACHB-3921</strain>
    </source>
</reference>
<dbReference type="InterPro" id="IPR029044">
    <property type="entry name" value="Nucleotide-diphossugar_trans"/>
</dbReference>
<protein>
    <submittedName>
        <fullName evidence="2">Glycosyltransferase</fullName>
    </submittedName>
</protein>
<gene>
    <name evidence="2" type="ORF">H6G14_06760</name>
</gene>
<sequence>MTNHQPKLSIGLPVYNGEKFLEQALDSILAQTFTDFELIISDNASTDKTEDICRKYAAKDSRIRYYRNQNNIGCARNFNRVFELSTAEYFKWIAYDDLHAPDFVEKCIAILEKDPNLVLCYSEVHFIDQQGKFVQNYNVKLDVNSPYLYKRFYSLLTKHLCYPCYGVIRSRMLKAVPPMGGYGNADGILLLRLGVLGQFYEIPECLFSARIHPEQSMSMFFPNYLAFTSNDPDYSLNMLPDFYSYAVWFDTDKKGKLLLPHWRLLKEYIFSILMFKMSVRDRILCFISLNQQLKGTEWLLIKDLWVAGKTLWRSLFNFSHLQTRFFS</sequence>
<dbReference type="PANTHER" id="PTHR22916:SF56">
    <property type="entry name" value="GLYCOSYL TRANSFERASE"/>
    <property type="match status" value="1"/>
</dbReference>
<organism evidence="2 3">
    <name type="scientific">Nostoc parmelioides FACHB-3921</name>
    <dbReference type="NCBI Taxonomy" id="2692909"/>
    <lineage>
        <taxon>Bacteria</taxon>
        <taxon>Bacillati</taxon>
        <taxon>Cyanobacteriota</taxon>
        <taxon>Cyanophyceae</taxon>
        <taxon>Nostocales</taxon>
        <taxon>Nostocaceae</taxon>
        <taxon>Nostoc</taxon>
    </lineage>
</organism>
<dbReference type="SUPFAM" id="SSF53448">
    <property type="entry name" value="Nucleotide-diphospho-sugar transferases"/>
    <property type="match status" value="1"/>
</dbReference>
<dbReference type="Pfam" id="PF00535">
    <property type="entry name" value="Glycos_transf_2"/>
    <property type="match status" value="1"/>
</dbReference>
<dbReference type="EMBL" id="JACJQL010000006">
    <property type="protein sequence ID" value="MBD2251006.1"/>
    <property type="molecule type" value="Genomic_DNA"/>
</dbReference>
<dbReference type="Proteomes" id="UP000621307">
    <property type="component" value="Unassembled WGS sequence"/>
</dbReference>
<feature type="domain" description="Glycosyltransferase 2-like" evidence="1">
    <location>
        <begin position="9"/>
        <end position="174"/>
    </location>
</feature>
<dbReference type="PANTHER" id="PTHR22916">
    <property type="entry name" value="GLYCOSYLTRANSFERASE"/>
    <property type="match status" value="1"/>
</dbReference>
<dbReference type="RefSeq" id="WP_190566328.1">
    <property type="nucleotide sequence ID" value="NZ_JACJQL010000006.1"/>
</dbReference>
<evidence type="ECO:0000259" key="1">
    <source>
        <dbReference type="Pfam" id="PF00535"/>
    </source>
</evidence>
<dbReference type="InterPro" id="IPR001173">
    <property type="entry name" value="Glyco_trans_2-like"/>
</dbReference>
<keyword evidence="3" id="KW-1185">Reference proteome</keyword>
<dbReference type="Gene3D" id="3.90.550.10">
    <property type="entry name" value="Spore Coat Polysaccharide Biosynthesis Protein SpsA, Chain A"/>
    <property type="match status" value="1"/>
</dbReference>
<accession>A0ABR8BEB5</accession>
<name>A0ABR8BEB5_9NOSO</name>
<proteinExistence type="predicted"/>